<name>A0A2H1EEC9_9ARCH</name>
<dbReference type="Pfam" id="PF00535">
    <property type="entry name" value="Glycos_transf_2"/>
    <property type="match status" value="1"/>
</dbReference>
<evidence type="ECO:0000313" key="7">
    <source>
        <dbReference type="Proteomes" id="UP000232412"/>
    </source>
</evidence>
<sequence>MSCEKVSYVVVSYNSEKYLEKCLDSILSQSHKFHEIIIVDNNSIDNTLSIAGRFCNIDEKIELISNNTNEGFATAIIQGVSKSSGEYVAILNADVYLDPQWCSFLLESFSKDDKIVSASGNVLLPDGSLQSAGGMMDKYGAVIQRGSSLYESLNLEKNFPIFYNDGSSFILRKKLFESIGLDTKLFLYYEDVDLSWKINMFGYKISHVSKAISYHDVGHSFYDINPRKFYFIIKNRLYLCQKNYSLSTQMRRLPVIFFLILIDAIIYDIFKPQKGFIIQFLRAIKWNISNLKYIVKEQKKLNAKRILTDDQIDANLIPKSIELSIITKKLG</sequence>
<dbReference type="SUPFAM" id="SSF53448">
    <property type="entry name" value="Nucleotide-diphospho-sugar transferases"/>
    <property type="match status" value="1"/>
</dbReference>
<keyword evidence="4" id="KW-1133">Transmembrane helix</keyword>
<evidence type="ECO:0000256" key="1">
    <source>
        <dbReference type="ARBA" id="ARBA00006739"/>
    </source>
</evidence>
<comment type="similarity">
    <text evidence="1">Belongs to the glycosyltransferase 2 family.</text>
</comment>
<dbReference type="GO" id="GO:0016757">
    <property type="term" value="F:glycosyltransferase activity"/>
    <property type="evidence" value="ECO:0007669"/>
    <property type="project" value="UniProtKB-KW"/>
</dbReference>
<accession>A0A2H1EEC9</accession>
<evidence type="ECO:0000259" key="5">
    <source>
        <dbReference type="Pfam" id="PF00535"/>
    </source>
</evidence>
<dbReference type="OrthoDB" id="46222at2157"/>
<keyword evidence="2" id="KW-0328">Glycosyltransferase</keyword>
<evidence type="ECO:0000313" key="6">
    <source>
        <dbReference type="EMBL" id="SHO42844.1"/>
    </source>
</evidence>
<dbReference type="CDD" id="cd04186">
    <property type="entry name" value="GT_2_like_c"/>
    <property type="match status" value="1"/>
</dbReference>
<gene>
    <name evidence="6" type="ORF">NSIN_10198</name>
</gene>
<dbReference type="PANTHER" id="PTHR43179:SF12">
    <property type="entry name" value="GALACTOFURANOSYLTRANSFERASE GLFT2"/>
    <property type="match status" value="1"/>
</dbReference>
<keyword evidence="7" id="KW-1185">Reference proteome</keyword>
<keyword evidence="4" id="KW-0812">Transmembrane</keyword>
<proteinExistence type="inferred from homology"/>
<dbReference type="RefSeq" id="WP_101008945.1">
    <property type="nucleotide sequence ID" value="NZ_FRFC01000001.1"/>
</dbReference>
<dbReference type="InterPro" id="IPR029044">
    <property type="entry name" value="Nucleotide-diphossugar_trans"/>
</dbReference>
<evidence type="ECO:0000256" key="3">
    <source>
        <dbReference type="ARBA" id="ARBA00022679"/>
    </source>
</evidence>
<protein>
    <submittedName>
        <fullName evidence="6">Putative Glycosyl transferase family 2</fullName>
    </submittedName>
</protein>
<evidence type="ECO:0000256" key="2">
    <source>
        <dbReference type="ARBA" id="ARBA00022676"/>
    </source>
</evidence>
<dbReference type="PANTHER" id="PTHR43179">
    <property type="entry name" value="RHAMNOSYLTRANSFERASE WBBL"/>
    <property type="match status" value="1"/>
</dbReference>
<dbReference type="Proteomes" id="UP000232412">
    <property type="component" value="Unassembled WGS sequence"/>
</dbReference>
<keyword evidence="4" id="KW-0472">Membrane</keyword>
<keyword evidence="3 6" id="KW-0808">Transferase</keyword>
<dbReference type="InterPro" id="IPR001173">
    <property type="entry name" value="Glyco_trans_2-like"/>
</dbReference>
<organism evidence="6 7">
    <name type="scientific">Nitrosotalea sinensis</name>
    <dbReference type="NCBI Taxonomy" id="1499975"/>
    <lineage>
        <taxon>Archaea</taxon>
        <taxon>Nitrososphaerota</taxon>
        <taxon>Nitrososphaeria</taxon>
        <taxon>Nitrosotaleales</taxon>
        <taxon>Nitrosotaleaceae</taxon>
        <taxon>Nitrosotalea</taxon>
    </lineage>
</organism>
<feature type="domain" description="Glycosyltransferase 2-like" evidence="5">
    <location>
        <begin position="7"/>
        <end position="179"/>
    </location>
</feature>
<reference evidence="7" key="1">
    <citation type="submission" date="2016-12" db="EMBL/GenBank/DDBJ databases">
        <authorList>
            <person name="Herbold C."/>
        </authorList>
    </citation>
    <scope>NUCLEOTIDE SEQUENCE [LARGE SCALE GENOMIC DNA]</scope>
</reference>
<dbReference type="EMBL" id="FRFC01000001">
    <property type="protein sequence ID" value="SHO42844.1"/>
    <property type="molecule type" value="Genomic_DNA"/>
</dbReference>
<evidence type="ECO:0000256" key="4">
    <source>
        <dbReference type="SAM" id="Phobius"/>
    </source>
</evidence>
<dbReference type="AlphaFoldDB" id="A0A2H1EEC9"/>
<dbReference type="Gene3D" id="3.90.550.10">
    <property type="entry name" value="Spore Coat Polysaccharide Biosynthesis Protein SpsA, Chain A"/>
    <property type="match status" value="1"/>
</dbReference>
<feature type="transmembrane region" description="Helical" evidence="4">
    <location>
        <begin position="253"/>
        <end position="270"/>
    </location>
</feature>